<dbReference type="EMBL" id="JACEEZ010018334">
    <property type="protein sequence ID" value="KAG0717031.1"/>
    <property type="molecule type" value="Genomic_DNA"/>
</dbReference>
<organism evidence="2 3">
    <name type="scientific">Chionoecetes opilio</name>
    <name type="common">Atlantic snow crab</name>
    <name type="synonym">Cancer opilio</name>
    <dbReference type="NCBI Taxonomy" id="41210"/>
    <lineage>
        <taxon>Eukaryota</taxon>
        <taxon>Metazoa</taxon>
        <taxon>Ecdysozoa</taxon>
        <taxon>Arthropoda</taxon>
        <taxon>Crustacea</taxon>
        <taxon>Multicrustacea</taxon>
        <taxon>Malacostraca</taxon>
        <taxon>Eumalacostraca</taxon>
        <taxon>Eucarida</taxon>
        <taxon>Decapoda</taxon>
        <taxon>Pleocyemata</taxon>
        <taxon>Brachyura</taxon>
        <taxon>Eubrachyura</taxon>
        <taxon>Majoidea</taxon>
        <taxon>Majidae</taxon>
        <taxon>Chionoecetes</taxon>
    </lineage>
</organism>
<evidence type="ECO:0000313" key="2">
    <source>
        <dbReference type="EMBL" id="KAG0717031.1"/>
    </source>
</evidence>
<feature type="compositionally biased region" description="Basic residues" evidence="1">
    <location>
        <begin position="144"/>
        <end position="155"/>
    </location>
</feature>
<reference evidence="2" key="1">
    <citation type="submission" date="2020-07" db="EMBL/GenBank/DDBJ databases">
        <title>The High-quality genome of the commercially important snow crab, Chionoecetes opilio.</title>
        <authorList>
            <person name="Jeong J.-H."/>
            <person name="Ryu S."/>
        </authorList>
    </citation>
    <scope>NUCLEOTIDE SEQUENCE</scope>
    <source>
        <strain evidence="2">MADBK_172401_WGS</strain>
        <tissue evidence="2">Digestive gland</tissue>
    </source>
</reference>
<feature type="compositionally biased region" description="Low complexity" evidence="1">
    <location>
        <begin position="190"/>
        <end position="199"/>
    </location>
</feature>
<dbReference type="OrthoDB" id="152385at2759"/>
<evidence type="ECO:0000256" key="1">
    <source>
        <dbReference type="SAM" id="MobiDB-lite"/>
    </source>
</evidence>
<accession>A0A8J5CQ81</accession>
<dbReference type="AlphaFoldDB" id="A0A8J5CQ81"/>
<feature type="compositionally biased region" description="Polar residues" evidence="1">
    <location>
        <begin position="161"/>
        <end position="170"/>
    </location>
</feature>
<evidence type="ECO:0000313" key="3">
    <source>
        <dbReference type="Proteomes" id="UP000770661"/>
    </source>
</evidence>
<feature type="compositionally biased region" description="Basic residues" evidence="1">
    <location>
        <begin position="201"/>
        <end position="216"/>
    </location>
</feature>
<protein>
    <submittedName>
        <fullName evidence="2">Uncharacterized protein</fullName>
    </submittedName>
</protein>
<comment type="caution">
    <text evidence="2">The sequence shown here is derived from an EMBL/GenBank/DDBJ whole genome shotgun (WGS) entry which is preliminary data.</text>
</comment>
<proteinExistence type="predicted"/>
<dbReference type="Proteomes" id="UP000770661">
    <property type="component" value="Unassembled WGS sequence"/>
</dbReference>
<name>A0A8J5CQ81_CHIOP</name>
<gene>
    <name evidence="2" type="ORF">GWK47_055271</name>
</gene>
<sequence length="254" mass="28111">MFVSVSPAADYIEDICPYATFQLPAVPKSHYGESTDSGIVYSGPYHSVQGAFVYHDPKRATLETFPLRHQKEPEYTKVRRKGRRDPHVESTESDNLGSTDSEVKKILSLHMPISEYDTLGSDSEGPGTRDSPPTFAESAGLAHAHIHPHPAHSSRSRPESAVSQLRSSTDIFKHRVRSRQQEPCKSQENSSSSTDTSSSGRRAHPRRGKKSTKRQSRSTSRTGFEETSFRGSGFKKTARLSSLRPGIEPGTSRL</sequence>
<feature type="region of interest" description="Disordered" evidence="1">
    <location>
        <begin position="116"/>
        <end position="254"/>
    </location>
</feature>
<feature type="region of interest" description="Disordered" evidence="1">
    <location>
        <begin position="70"/>
        <end position="102"/>
    </location>
</feature>
<keyword evidence="3" id="KW-1185">Reference proteome</keyword>